<dbReference type="Proteomes" id="UP000790787">
    <property type="component" value="Chromosome 18"/>
</dbReference>
<sequence>MHRQQMQQLLKDNLTKAQERMKYYADKRRIDREFQVGDLVYLKLQPYRQISLALRRNLKLSSKYYGPYKVLARIGKVAYKLDLPHESKVHPVFHISLLKKTMGDRVVVHTTLPLTSEDGKFLVKPVAILQRQLIKRDNSTVVRVLVQWSNLPPKDATWEDYHYINARFLEFDSNH</sequence>
<protein>
    <submittedName>
        <fullName evidence="2">Uncharacterized protein LOC142172560</fullName>
    </submittedName>
</protein>
<organism evidence="1 2">
    <name type="scientific">Nicotiana tabacum</name>
    <name type="common">Common tobacco</name>
    <dbReference type="NCBI Taxonomy" id="4097"/>
    <lineage>
        <taxon>Eukaryota</taxon>
        <taxon>Viridiplantae</taxon>
        <taxon>Streptophyta</taxon>
        <taxon>Embryophyta</taxon>
        <taxon>Tracheophyta</taxon>
        <taxon>Spermatophyta</taxon>
        <taxon>Magnoliopsida</taxon>
        <taxon>eudicotyledons</taxon>
        <taxon>Gunneridae</taxon>
        <taxon>Pentapetalae</taxon>
        <taxon>asterids</taxon>
        <taxon>lamiids</taxon>
        <taxon>Solanales</taxon>
        <taxon>Solanaceae</taxon>
        <taxon>Nicotianoideae</taxon>
        <taxon>Nicotianeae</taxon>
        <taxon>Nicotiana</taxon>
    </lineage>
</organism>
<evidence type="ECO:0000313" key="1">
    <source>
        <dbReference type="Proteomes" id="UP000790787"/>
    </source>
</evidence>
<accession>A0AC58T513</accession>
<reference evidence="1" key="1">
    <citation type="journal article" date="2014" name="Nat. Commun.">
        <title>The tobacco genome sequence and its comparison with those of tomato and potato.</title>
        <authorList>
            <person name="Sierro N."/>
            <person name="Battey J.N."/>
            <person name="Ouadi S."/>
            <person name="Bakaher N."/>
            <person name="Bovet L."/>
            <person name="Willig A."/>
            <person name="Goepfert S."/>
            <person name="Peitsch M.C."/>
            <person name="Ivanov N.V."/>
        </authorList>
    </citation>
    <scope>NUCLEOTIDE SEQUENCE [LARGE SCALE GENOMIC DNA]</scope>
</reference>
<keyword evidence="1" id="KW-1185">Reference proteome</keyword>
<gene>
    <name evidence="2" type="primary">LOC142172560</name>
</gene>
<dbReference type="RefSeq" id="XP_075092310.1">
    <property type="nucleotide sequence ID" value="XM_075236209.1"/>
</dbReference>
<name>A0AC58T513_TOBAC</name>
<proteinExistence type="predicted"/>
<evidence type="ECO:0000313" key="2">
    <source>
        <dbReference type="RefSeq" id="XP_075092310.1"/>
    </source>
</evidence>
<reference evidence="2" key="2">
    <citation type="submission" date="2025-08" db="UniProtKB">
        <authorList>
            <consortium name="RefSeq"/>
        </authorList>
    </citation>
    <scope>IDENTIFICATION</scope>
    <source>
        <tissue evidence="2">Leaf</tissue>
    </source>
</reference>